<feature type="non-terminal residue" evidence="1">
    <location>
        <position position="67"/>
    </location>
</feature>
<sequence length="67" mass="7279">MLEITEGGTTQVEALTDTFAGAGGARRFADGVELGGEIPNIVARWGNAERHEAVLPLMYLYRQFVPD</sequence>
<evidence type="ECO:0000313" key="2">
    <source>
        <dbReference type="Proteomes" id="UP001225933"/>
    </source>
</evidence>
<dbReference type="RefSeq" id="WP_290343813.1">
    <property type="nucleotide sequence ID" value="NZ_JAUHGV010000252.1"/>
</dbReference>
<reference evidence="1" key="1">
    <citation type="submission" date="2023-06" db="EMBL/GenBank/DDBJ databases">
        <title>Two Chryseobacterium gambrini strains from China.</title>
        <authorList>
            <person name="Zeng J."/>
            <person name="Wu Y."/>
        </authorList>
    </citation>
    <scope>NUCLEOTIDE SEQUENCE</scope>
    <source>
        <strain evidence="1">SQ219</strain>
    </source>
</reference>
<protein>
    <submittedName>
        <fullName evidence="1">Uncharacterized protein</fullName>
    </submittedName>
</protein>
<dbReference type="EMBL" id="JAUHGV010000252">
    <property type="protein sequence ID" value="MDN4015290.1"/>
    <property type="molecule type" value="Genomic_DNA"/>
</dbReference>
<name>A0AAJ1VLB5_9FLAO</name>
<gene>
    <name evidence="1" type="ORF">QX233_22840</name>
</gene>
<dbReference type="AlphaFoldDB" id="A0AAJ1VLB5"/>
<comment type="caution">
    <text evidence="1">The sequence shown here is derived from an EMBL/GenBank/DDBJ whole genome shotgun (WGS) entry which is preliminary data.</text>
</comment>
<dbReference type="Proteomes" id="UP001225933">
    <property type="component" value="Unassembled WGS sequence"/>
</dbReference>
<accession>A0AAJ1VLB5</accession>
<evidence type="ECO:0000313" key="1">
    <source>
        <dbReference type="EMBL" id="MDN4015290.1"/>
    </source>
</evidence>
<organism evidence="1 2">
    <name type="scientific">Chryseobacterium gambrini</name>
    <dbReference type="NCBI Taxonomy" id="373672"/>
    <lineage>
        <taxon>Bacteria</taxon>
        <taxon>Pseudomonadati</taxon>
        <taxon>Bacteroidota</taxon>
        <taxon>Flavobacteriia</taxon>
        <taxon>Flavobacteriales</taxon>
        <taxon>Weeksellaceae</taxon>
        <taxon>Chryseobacterium group</taxon>
        <taxon>Chryseobacterium</taxon>
    </lineage>
</organism>
<proteinExistence type="predicted"/>